<dbReference type="RefSeq" id="WP_185051023.1">
    <property type="nucleotide sequence ID" value="NZ_JACHGN010000007.1"/>
</dbReference>
<keyword evidence="5" id="KW-1133">Transmembrane helix</keyword>
<evidence type="ECO:0000256" key="7">
    <source>
        <dbReference type="SAM" id="MobiDB-lite"/>
    </source>
</evidence>
<feature type="domain" description="Polysaccharide chain length determinant N-terminal" evidence="8">
    <location>
        <begin position="17"/>
        <end position="99"/>
    </location>
</feature>
<keyword evidence="6" id="KW-0472">Membrane</keyword>
<dbReference type="InterPro" id="IPR050445">
    <property type="entry name" value="Bact_polysacc_biosynth/exp"/>
</dbReference>
<feature type="region of interest" description="Disordered" evidence="7">
    <location>
        <begin position="544"/>
        <end position="645"/>
    </location>
</feature>
<evidence type="ECO:0000256" key="4">
    <source>
        <dbReference type="ARBA" id="ARBA00022692"/>
    </source>
</evidence>
<dbReference type="PANTHER" id="PTHR32309">
    <property type="entry name" value="TYROSINE-PROTEIN KINASE"/>
    <property type="match status" value="1"/>
</dbReference>
<evidence type="ECO:0000256" key="1">
    <source>
        <dbReference type="ARBA" id="ARBA00004651"/>
    </source>
</evidence>
<evidence type="ECO:0000313" key="9">
    <source>
        <dbReference type="EMBL" id="MBB5134123.1"/>
    </source>
</evidence>
<dbReference type="Pfam" id="PF02706">
    <property type="entry name" value="Wzz"/>
    <property type="match status" value="1"/>
</dbReference>
<feature type="region of interest" description="Disordered" evidence="7">
    <location>
        <begin position="657"/>
        <end position="687"/>
    </location>
</feature>
<proteinExistence type="inferred from homology"/>
<evidence type="ECO:0000256" key="3">
    <source>
        <dbReference type="ARBA" id="ARBA00022475"/>
    </source>
</evidence>
<evidence type="ECO:0000259" key="8">
    <source>
        <dbReference type="Pfam" id="PF02706"/>
    </source>
</evidence>
<evidence type="ECO:0000256" key="6">
    <source>
        <dbReference type="ARBA" id="ARBA00023136"/>
    </source>
</evidence>
<keyword evidence="3" id="KW-1003">Cell membrane</keyword>
<evidence type="ECO:0000313" key="10">
    <source>
        <dbReference type="Proteomes" id="UP000578449"/>
    </source>
</evidence>
<gene>
    <name evidence="9" type="ORF">HNP84_003849</name>
</gene>
<comment type="subcellular location">
    <subcellularLocation>
        <location evidence="1">Cell membrane</location>
        <topology evidence="1">Multi-pass membrane protein</topology>
    </subcellularLocation>
</comment>
<reference evidence="9 10" key="1">
    <citation type="submission" date="2020-08" db="EMBL/GenBank/DDBJ databases">
        <title>Genomic Encyclopedia of Type Strains, Phase IV (KMG-IV): sequencing the most valuable type-strain genomes for metagenomic binning, comparative biology and taxonomic classification.</title>
        <authorList>
            <person name="Goeker M."/>
        </authorList>
    </citation>
    <scope>NUCLEOTIDE SEQUENCE [LARGE SCALE GENOMIC DNA]</scope>
    <source>
        <strain evidence="9 10">DSM 45615</strain>
    </source>
</reference>
<dbReference type="GO" id="GO:0005886">
    <property type="term" value="C:plasma membrane"/>
    <property type="evidence" value="ECO:0007669"/>
    <property type="project" value="UniProtKB-SubCell"/>
</dbReference>
<name>A0A840P871_9ACTN</name>
<comment type="caution">
    <text evidence="9">The sequence shown here is derived from an EMBL/GenBank/DDBJ whole genome shotgun (WGS) entry which is preliminary data.</text>
</comment>
<dbReference type="Proteomes" id="UP000578449">
    <property type="component" value="Unassembled WGS sequence"/>
</dbReference>
<comment type="similarity">
    <text evidence="2">Belongs to the CpsC/CapA family.</text>
</comment>
<accession>A0A840P871</accession>
<dbReference type="PANTHER" id="PTHR32309:SF31">
    <property type="entry name" value="CAPSULAR EXOPOLYSACCHARIDE FAMILY"/>
    <property type="match status" value="1"/>
</dbReference>
<dbReference type="InterPro" id="IPR003856">
    <property type="entry name" value="LPS_length_determ_N"/>
</dbReference>
<sequence length="687" mass="70579">MSLSPSPEFPAPAPPGDLGAYAALLRRRCLVFLFCLATGCAGGAALLHLTPPSYTATAQVLVSPTGVQDQVNQVTPRQREPLNLDTEAQIAKSAVVASRAAAILRATPPAAGAPTPAPAPATPAPRDGEPATTPRPAPPNRTPAPSERDPGTTTGDAAARHPGTTTRDGAASATGRDTGTTGQAAAASDRDAKVTGRDTAPADRGSPATATTGAPRAGTTSGATTGAAATGAGALASVPGEEQAMVEVSVPPNSAVLSISATAGSAQVAAAYARAYARAYLEHRAETAQQALAAQVRALAAKLRQVDAAHERIVKTLPTLPKGSPERAIAMQRHNVLSRQIYTLTGRYDALRTVAVTPGSIISEPEPPAAPSAPSPPLYLGSGVMLGLLAGAGAAVARDRLDTRLRSPRDVERLTRVAVLAELAVDRNGALADPRPARRRRASASPGPLHELAAAILAARPGGHLLVRPVGAPCELRALFTVLRPAVMPITLLRGDDLHDLARADSALLVLGTPLGSGDVRAALRDLTRHGIRVIGAVLIRPCRRAPAPTPRPRTPYDDGGMPRDSGLHDIGPYDGVSQNGRPHGHRPHEDTSHDGGPHGDDRDNGGQQGDAAYDHASYDQAPYSAGPYGVGPFAPEREPKPGIDGIREIAVRRTRAAAPGPGFGGTVPETTPLQALRPADRTARDA</sequence>
<evidence type="ECO:0000256" key="2">
    <source>
        <dbReference type="ARBA" id="ARBA00006683"/>
    </source>
</evidence>
<feature type="compositionally biased region" description="Pro residues" evidence="7">
    <location>
        <begin position="133"/>
        <end position="142"/>
    </location>
</feature>
<feature type="compositionally biased region" description="Basic and acidic residues" evidence="7">
    <location>
        <begin position="636"/>
        <end position="645"/>
    </location>
</feature>
<feature type="compositionally biased region" description="Basic and acidic residues" evidence="7">
    <location>
        <begin position="588"/>
        <end position="605"/>
    </location>
</feature>
<keyword evidence="10" id="KW-1185">Reference proteome</keyword>
<feature type="region of interest" description="Disordered" evidence="7">
    <location>
        <begin position="107"/>
        <end position="227"/>
    </location>
</feature>
<feature type="compositionally biased region" description="Low complexity" evidence="7">
    <location>
        <begin position="204"/>
        <end position="227"/>
    </location>
</feature>
<protein>
    <submittedName>
        <fullName evidence="9">Capsular polysaccharide biosynthesis protein</fullName>
    </submittedName>
</protein>
<evidence type="ECO:0000256" key="5">
    <source>
        <dbReference type="ARBA" id="ARBA00022989"/>
    </source>
</evidence>
<keyword evidence="4" id="KW-0812">Transmembrane</keyword>
<organism evidence="9 10">
    <name type="scientific">Thermocatellispora tengchongensis</name>
    <dbReference type="NCBI Taxonomy" id="1073253"/>
    <lineage>
        <taxon>Bacteria</taxon>
        <taxon>Bacillati</taxon>
        <taxon>Actinomycetota</taxon>
        <taxon>Actinomycetes</taxon>
        <taxon>Streptosporangiales</taxon>
        <taxon>Streptosporangiaceae</taxon>
        <taxon>Thermocatellispora</taxon>
    </lineage>
</organism>
<dbReference type="EMBL" id="JACHGN010000007">
    <property type="protein sequence ID" value="MBB5134123.1"/>
    <property type="molecule type" value="Genomic_DNA"/>
</dbReference>
<dbReference type="AlphaFoldDB" id="A0A840P871"/>